<sequence>MYTQDSDNIPAPTFLQEIRILFSNYDSNLNYEVIDENDIDILLPNYRNSLPESQAYKIEKHDASSSIIFHYVKEIQRITNSGVVKKLKTFLAEIICESQKAEVKFFEIDERFRKTWEEDKVIVTCSNQKSLDSIKSMLNHLCFTREMVYESEANLKDLLGKYVDEETRTKILKKLYFVEEKEEKHSRRMDQKLMSEIIRLELEEFISRLSKLVDRLNMLLIENQKLADQNFWLKEKIHTVYKNKILLDYDELVNLKERKKLKPTLNDLQKELLKLRQNLKVKEPENSRLLDEVTSAGRHLDSEKLNNLRVYNDISLELVYVSKMNRLGESKLAKAIDLGAELLEDISKISDHLTKIGFKIQKFTKQNTSKDCYFVDCIEAGREFINKLFVQVRILMDKIPNLENNLGGFSGELDKITGDVMDLKREKSELKKEIVTEKMELEKTMQISKNCFPGEELLQSTRTYSARSNQSMKFYKINYELSEKLIQAETCCNDLVLKLEDADNEKDNLKMTIEKQGEMLRENQRIIDELKGENVALKTRNDDLMGSLIASIVLLYFSKRIVGNWIEDNKRKQSKVS</sequence>
<dbReference type="Proteomes" id="UP000291343">
    <property type="component" value="Unassembled WGS sequence"/>
</dbReference>
<accession>A0A482X8W0</accession>
<reference evidence="2 3" key="1">
    <citation type="journal article" date="2017" name="Gigascience">
        <title>Genome sequence of the small brown planthopper, Laodelphax striatellus.</title>
        <authorList>
            <person name="Zhu J."/>
            <person name="Jiang F."/>
            <person name="Wang X."/>
            <person name="Yang P."/>
            <person name="Bao Y."/>
            <person name="Zhao W."/>
            <person name="Wang W."/>
            <person name="Lu H."/>
            <person name="Wang Q."/>
            <person name="Cui N."/>
            <person name="Li J."/>
            <person name="Chen X."/>
            <person name="Luo L."/>
            <person name="Yu J."/>
            <person name="Kang L."/>
            <person name="Cui F."/>
        </authorList>
    </citation>
    <scope>NUCLEOTIDE SEQUENCE [LARGE SCALE GENOMIC DNA]</scope>
    <source>
        <strain evidence="2">Lst14</strain>
    </source>
</reference>
<dbReference type="AlphaFoldDB" id="A0A482X8W0"/>
<proteinExistence type="predicted"/>
<keyword evidence="3" id="KW-1185">Reference proteome</keyword>
<keyword evidence="1" id="KW-0175">Coiled coil</keyword>
<dbReference type="InParanoid" id="A0A482X8W0"/>
<protein>
    <submittedName>
        <fullName evidence="2">Uncharacterized protein</fullName>
    </submittedName>
</protein>
<evidence type="ECO:0000256" key="1">
    <source>
        <dbReference type="SAM" id="Coils"/>
    </source>
</evidence>
<feature type="coiled-coil region" evidence="1">
    <location>
        <begin position="413"/>
        <end position="440"/>
    </location>
</feature>
<evidence type="ECO:0000313" key="3">
    <source>
        <dbReference type="Proteomes" id="UP000291343"/>
    </source>
</evidence>
<evidence type="ECO:0000313" key="2">
    <source>
        <dbReference type="EMBL" id="RZF41908.1"/>
    </source>
</evidence>
<feature type="coiled-coil region" evidence="1">
    <location>
        <begin position="492"/>
        <end position="540"/>
    </location>
</feature>
<organism evidence="2 3">
    <name type="scientific">Laodelphax striatellus</name>
    <name type="common">Small brown planthopper</name>
    <name type="synonym">Delphax striatella</name>
    <dbReference type="NCBI Taxonomy" id="195883"/>
    <lineage>
        <taxon>Eukaryota</taxon>
        <taxon>Metazoa</taxon>
        <taxon>Ecdysozoa</taxon>
        <taxon>Arthropoda</taxon>
        <taxon>Hexapoda</taxon>
        <taxon>Insecta</taxon>
        <taxon>Pterygota</taxon>
        <taxon>Neoptera</taxon>
        <taxon>Paraneoptera</taxon>
        <taxon>Hemiptera</taxon>
        <taxon>Auchenorrhyncha</taxon>
        <taxon>Fulgoroidea</taxon>
        <taxon>Delphacidae</taxon>
        <taxon>Criomorphinae</taxon>
        <taxon>Laodelphax</taxon>
    </lineage>
</organism>
<comment type="caution">
    <text evidence="2">The sequence shown here is derived from an EMBL/GenBank/DDBJ whole genome shotgun (WGS) entry which is preliminary data.</text>
</comment>
<gene>
    <name evidence="2" type="ORF">LSTR_LSTR005676</name>
</gene>
<dbReference type="EMBL" id="QKKF02016051">
    <property type="protein sequence ID" value="RZF41908.1"/>
    <property type="molecule type" value="Genomic_DNA"/>
</dbReference>
<name>A0A482X8W0_LAOST</name>